<feature type="compositionally biased region" description="Basic and acidic residues" evidence="1">
    <location>
        <begin position="67"/>
        <end position="79"/>
    </location>
</feature>
<keyword evidence="3" id="KW-1185">Reference proteome</keyword>
<evidence type="ECO:0000313" key="2">
    <source>
        <dbReference type="EMBL" id="KAJ1922311.1"/>
    </source>
</evidence>
<name>A0A9W8A9I9_9FUNG</name>
<dbReference type="EMBL" id="JANBPU010000001">
    <property type="protein sequence ID" value="KAJ1922311.1"/>
    <property type="molecule type" value="Genomic_DNA"/>
</dbReference>
<feature type="compositionally biased region" description="Acidic residues" evidence="1">
    <location>
        <begin position="103"/>
        <end position="115"/>
    </location>
</feature>
<sequence>MSQSMLLHNTPAASYQSDSWQTYKDMSTAGHNSRYHHYHRKSVSSAYSCSYSINSDKSTSSSETATDDLHGVFSEKEPEAANTAVSSSCYDETISSPTADDILTPDECEDDDGDYESIGQKSLYKFLAPCSYSSFSELRELLEQESGQWPADSDAADESQSSAGSYGDSVAKESESNASGGSTKDASSRHRSASWSSLSPLAAFRLLR</sequence>
<comment type="caution">
    <text evidence="2">The sequence shown here is derived from an EMBL/GenBank/DDBJ whole genome shotgun (WGS) entry which is preliminary data.</text>
</comment>
<dbReference type="AlphaFoldDB" id="A0A9W8A9I9"/>
<protein>
    <submittedName>
        <fullName evidence="2">Uncharacterized protein</fullName>
    </submittedName>
</protein>
<feature type="region of interest" description="Disordered" evidence="1">
    <location>
        <begin position="143"/>
        <end position="196"/>
    </location>
</feature>
<evidence type="ECO:0000256" key="1">
    <source>
        <dbReference type="SAM" id="MobiDB-lite"/>
    </source>
</evidence>
<feature type="compositionally biased region" description="Polar residues" evidence="1">
    <location>
        <begin position="176"/>
        <end position="185"/>
    </location>
</feature>
<reference evidence="2" key="1">
    <citation type="submission" date="2022-07" db="EMBL/GenBank/DDBJ databases">
        <title>Phylogenomic reconstructions and comparative analyses of Kickxellomycotina fungi.</title>
        <authorList>
            <person name="Reynolds N.K."/>
            <person name="Stajich J.E."/>
            <person name="Barry K."/>
            <person name="Grigoriev I.V."/>
            <person name="Crous P."/>
            <person name="Smith M.E."/>
        </authorList>
    </citation>
    <scope>NUCLEOTIDE SEQUENCE</scope>
    <source>
        <strain evidence="2">NBRC 100468</strain>
    </source>
</reference>
<accession>A0A9W8A9I9</accession>
<feature type="region of interest" description="Disordered" evidence="1">
    <location>
        <begin position="51"/>
        <end position="115"/>
    </location>
</feature>
<gene>
    <name evidence="2" type="ORF">H4219_000173</name>
</gene>
<dbReference type="Proteomes" id="UP001150538">
    <property type="component" value="Unassembled WGS sequence"/>
</dbReference>
<feature type="compositionally biased region" description="Polar residues" evidence="1">
    <location>
        <begin position="83"/>
        <end position="98"/>
    </location>
</feature>
<evidence type="ECO:0000313" key="3">
    <source>
        <dbReference type="Proteomes" id="UP001150538"/>
    </source>
</evidence>
<organism evidence="2 3">
    <name type="scientific">Mycoemilia scoparia</name>
    <dbReference type="NCBI Taxonomy" id="417184"/>
    <lineage>
        <taxon>Eukaryota</taxon>
        <taxon>Fungi</taxon>
        <taxon>Fungi incertae sedis</taxon>
        <taxon>Zoopagomycota</taxon>
        <taxon>Kickxellomycotina</taxon>
        <taxon>Kickxellomycetes</taxon>
        <taxon>Kickxellales</taxon>
        <taxon>Kickxellaceae</taxon>
        <taxon>Mycoemilia</taxon>
    </lineage>
</organism>
<proteinExistence type="predicted"/>